<accession>A0A1D8AUI3</accession>
<dbReference type="OrthoDB" id="5592990at2"/>
<gene>
    <name evidence="3" type="ORF">Verru16b_01588</name>
</gene>
<keyword evidence="1" id="KW-0732">Signal</keyword>
<dbReference type="Proteomes" id="UP000095228">
    <property type="component" value="Chromosome"/>
</dbReference>
<dbReference type="KEGG" id="obg:Verru16b_01588"/>
<keyword evidence="4" id="KW-1185">Reference proteome</keyword>
<protein>
    <recommendedName>
        <fullName evidence="2">Ice-binding protein C-terminal domain-containing protein</fullName>
    </recommendedName>
</protein>
<evidence type="ECO:0000256" key="1">
    <source>
        <dbReference type="SAM" id="SignalP"/>
    </source>
</evidence>
<feature type="chain" id="PRO_5009105284" description="Ice-binding protein C-terminal domain-containing protein" evidence="1">
    <location>
        <begin position="26"/>
        <end position="261"/>
    </location>
</feature>
<dbReference type="Pfam" id="PF07589">
    <property type="entry name" value="PEP-CTERM"/>
    <property type="match status" value="1"/>
</dbReference>
<feature type="domain" description="Ice-binding protein C-terminal" evidence="2">
    <location>
        <begin position="233"/>
        <end position="257"/>
    </location>
</feature>
<dbReference type="EMBL" id="CP016094">
    <property type="protein sequence ID" value="AOS44526.1"/>
    <property type="molecule type" value="Genomic_DNA"/>
</dbReference>
<evidence type="ECO:0000313" key="4">
    <source>
        <dbReference type="Proteomes" id="UP000095228"/>
    </source>
</evidence>
<proteinExistence type="predicted"/>
<evidence type="ECO:0000259" key="2">
    <source>
        <dbReference type="Pfam" id="PF07589"/>
    </source>
</evidence>
<feature type="signal peptide" evidence="1">
    <location>
        <begin position="1"/>
        <end position="25"/>
    </location>
</feature>
<sequence>MKFHASLFRAAAFALLTVCSASAQAIVGAWSFGNTVTPSSAGTGVLVFLDNGVYFHIESENVADAANGTNGMERGTYTWNSTTDAFTATTLVNSNGQWGLSHGVPPNVAVSGNTMTIDSFTLTRVQPTSSAIVGAWAFGNTATPTAAGTGVLVFLDNGIYFHAESENVADAANGTNGMERGTYTWNPTTDAFSAATLVNSNGQWGFSHGAPLNVAVSGNTMSIESFTLTRVSAVPEPSTYAMFAGLGALGLVVWRRRRAAA</sequence>
<organism evidence="3 4">
    <name type="scientific">Lacunisphaera limnophila</name>
    <dbReference type="NCBI Taxonomy" id="1838286"/>
    <lineage>
        <taxon>Bacteria</taxon>
        <taxon>Pseudomonadati</taxon>
        <taxon>Verrucomicrobiota</taxon>
        <taxon>Opitutia</taxon>
        <taxon>Opitutales</taxon>
        <taxon>Opitutaceae</taxon>
        <taxon>Lacunisphaera</taxon>
    </lineage>
</organism>
<dbReference type="NCBIfam" id="TIGR02595">
    <property type="entry name" value="PEP_CTERM"/>
    <property type="match status" value="1"/>
</dbReference>
<reference evidence="3 4" key="1">
    <citation type="submission" date="2016-06" db="EMBL/GenBank/DDBJ databases">
        <title>Three novel species with peptidoglycan cell walls form the new genus Lacunisphaera gen. nov. in the family Opitutaceae of the verrucomicrobial subdivision 4.</title>
        <authorList>
            <person name="Rast P."/>
            <person name="Gloeckner I."/>
            <person name="Jogler M."/>
            <person name="Boedeker C."/>
            <person name="Jeske O."/>
            <person name="Wiegand S."/>
            <person name="Reinhardt R."/>
            <person name="Schumann P."/>
            <person name="Rohde M."/>
            <person name="Spring S."/>
            <person name="Gloeckner F.O."/>
            <person name="Jogler C."/>
        </authorList>
    </citation>
    <scope>NUCLEOTIDE SEQUENCE [LARGE SCALE GENOMIC DNA]</scope>
    <source>
        <strain evidence="3 4">IG16b</strain>
    </source>
</reference>
<dbReference type="RefSeq" id="WP_069961765.1">
    <property type="nucleotide sequence ID" value="NZ_CP016094.1"/>
</dbReference>
<evidence type="ECO:0000313" key="3">
    <source>
        <dbReference type="EMBL" id="AOS44526.1"/>
    </source>
</evidence>
<name>A0A1D8AUI3_9BACT</name>
<dbReference type="AlphaFoldDB" id="A0A1D8AUI3"/>
<dbReference type="InterPro" id="IPR013424">
    <property type="entry name" value="Ice-binding_C"/>
</dbReference>